<dbReference type="Proteomes" id="UP000007845">
    <property type="component" value="Chromosome"/>
</dbReference>
<keyword evidence="2" id="KW-0732">Signal</keyword>
<reference evidence="3 4" key="1">
    <citation type="journal article" date="2011" name="J. Bacteriol.">
        <title>Genome sequence of the mercury-methylating strain Desulfovibrio desulfuricans ND132.</title>
        <authorList>
            <person name="Brown S.D."/>
            <person name="Gilmour C.C."/>
            <person name="Kucken A.M."/>
            <person name="Wall J.D."/>
            <person name="Elias D.A."/>
            <person name="Brandt C.C."/>
            <person name="Podar M."/>
            <person name="Chertkov O."/>
            <person name="Held B."/>
            <person name="Bruce D.C."/>
            <person name="Detter J.C."/>
            <person name="Tapia R."/>
            <person name="Han C.S."/>
            <person name="Goodwin L.A."/>
            <person name="Cheng J.F."/>
            <person name="Pitluck S."/>
            <person name="Woyke T."/>
            <person name="Mikhailova N."/>
            <person name="Ivanova N.N."/>
            <person name="Han J."/>
            <person name="Lucas S."/>
            <person name="Lapidus A.L."/>
            <person name="Land M.L."/>
            <person name="Hauser L.J."/>
            <person name="Palumbo A.V."/>
        </authorList>
    </citation>
    <scope>NUCLEOTIDE SEQUENCE [LARGE SCALE GENOMIC DNA]</scope>
    <source>
        <strain evidence="3 4">ND132</strain>
    </source>
</reference>
<name>F0JEL6_9BACT</name>
<evidence type="ECO:0000256" key="1">
    <source>
        <dbReference type="SAM" id="MobiDB-lite"/>
    </source>
</evidence>
<dbReference type="AlphaFoldDB" id="F0JEL6"/>
<gene>
    <name evidence="3" type="ORF">DND132_1538</name>
</gene>
<evidence type="ECO:0000313" key="4">
    <source>
        <dbReference type="Proteomes" id="UP000007845"/>
    </source>
</evidence>
<organism evidence="3 4">
    <name type="scientific">Pseudodesulfovibrio mercurii</name>
    <dbReference type="NCBI Taxonomy" id="641491"/>
    <lineage>
        <taxon>Bacteria</taxon>
        <taxon>Pseudomonadati</taxon>
        <taxon>Thermodesulfobacteriota</taxon>
        <taxon>Desulfovibrionia</taxon>
        <taxon>Desulfovibrionales</taxon>
        <taxon>Desulfovibrionaceae</taxon>
    </lineage>
</organism>
<proteinExistence type="predicted"/>
<protein>
    <submittedName>
        <fullName evidence="3">Uncharacterized protein</fullName>
    </submittedName>
</protein>
<dbReference type="HOGENOM" id="CLU_1018325_0_0_7"/>
<dbReference type="STRING" id="641491.DND132_1538"/>
<accession>F0JEL6</accession>
<keyword evidence="4" id="KW-1185">Reference proteome</keyword>
<feature type="chain" id="PRO_5003250947" evidence="2">
    <location>
        <begin position="26"/>
        <end position="273"/>
    </location>
</feature>
<dbReference type="RefSeq" id="WP_014322173.1">
    <property type="nucleotide sequence ID" value="NC_016803.1"/>
</dbReference>
<dbReference type="KEGG" id="ddn:DND132_1538"/>
<evidence type="ECO:0000256" key="2">
    <source>
        <dbReference type="SAM" id="SignalP"/>
    </source>
</evidence>
<sequence precursor="true">MTTKIHARAAVLTACLLLAPILAFAYGGGGDVGGPPRSGGGATIGATSTYTNQCVGVTEQAPARPMPMSEADLFDMDQVSPNVQRLSLILDCMVAEGDLTYTQARHVLLIYMIGDYRRNPQTWGGEAPAAGHDQDASSAQDPARYTHNPDNRQSLADAFGTTAQTPAAPAPTTTPAGYANAINNHESAVAALAAHLRSLPPEDLPGSVLMPEDEVHASLLVSTFAWDETLNMPTSVRQMAIVLEGQITSGTITPRNAYTVLMVQVGRTARAAR</sequence>
<feature type="signal peptide" evidence="2">
    <location>
        <begin position="1"/>
        <end position="25"/>
    </location>
</feature>
<dbReference type="EMBL" id="CP003220">
    <property type="protein sequence ID" value="EGB14745.1"/>
    <property type="molecule type" value="Genomic_DNA"/>
</dbReference>
<evidence type="ECO:0000313" key="3">
    <source>
        <dbReference type="EMBL" id="EGB14745.1"/>
    </source>
</evidence>
<feature type="region of interest" description="Disordered" evidence="1">
    <location>
        <begin position="124"/>
        <end position="154"/>
    </location>
</feature>